<reference evidence="3" key="2">
    <citation type="submission" date="2025-08" db="UniProtKB">
        <authorList>
            <consortium name="RefSeq"/>
        </authorList>
    </citation>
    <scope>IDENTIFICATION</scope>
    <source>
        <tissue evidence="3">Leaf</tissue>
    </source>
</reference>
<proteinExistence type="predicted"/>
<dbReference type="eggNOG" id="ENOG502SIT0">
    <property type="taxonomic scope" value="Eukaryota"/>
</dbReference>
<protein>
    <submittedName>
        <fullName evidence="3">Uncharacterized protein LOC104216762</fullName>
    </submittedName>
</protein>
<organism evidence="2 3">
    <name type="scientific">Nicotiana sylvestris</name>
    <name type="common">Wood tobacco</name>
    <name type="synonym">South American tobacco</name>
    <dbReference type="NCBI Taxonomy" id="4096"/>
    <lineage>
        <taxon>Eukaryota</taxon>
        <taxon>Viridiplantae</taxon>
        <taxon>Streptophyta</taxon>
        <taxon>Embryophyta</taxon>
        <taxon>Tracheophyta</taxon>
        <taxon>Spermatophyta</taxon>
        <taxon>Magnoliopsida</taxon>
        <taxon>eudicotyledons</taxon>
        <taxon>Gunneridae</taxon>
        <taxon>Pentapetalae</taxon>
        <taxon>asterids</taxon>
        <taxon>lamiids</taxon>
        <taxon>Solanales</taxon>
        <taxon>Solanaceae</taxon>
        <taxon>Nicotianoideae</taxon>
        <taxon>Nicotianeae</taxon>
        <taxon>Nicotiana</taxon>
    </lineage>
</organism>
<dbReference type="RefSeq" id="XP_009765182.1">
    <property type="nucleotide sequence ID" value="XM_009766880.1"/>
</dbReference>
<evidence type="ECO:0000313" key="3">
    <source>
        <dbReference type="RefSeq" id="XP_009765182.1"/>
    </source>
</evidence>
<dbReference type="PANTHER" id="PTHR48258:SF11">
    <property type="entry name" value="TDCA1-ORF2 PROTEIN"/>
    <property type="match status" value="1"/>
</dbReference>
<sequence length="185" mass="21626">MSKFCVNGYKFHTEECSKYKKSNNSGVCVKGGEGNQDGENDFCGVIKEILELSYSGWPYKKIILFRCKWFDPTPRRERVRQVYYAPYPLRRDKADWLVVIKTKPVGRVEVENVLDVAYQNDTSSVNQMVDDQLENYLEHPQRILEEVDMEEITIIENEDEESPNENEISEEDGFLDEEGYVDEDD</sequence>
<dbReference type="AlphaFoldDB" id="A0A1U7VAX4"/>
<dbReference type="PANTHER" id="PTHR48258">
    <property type="entry name" value="DUF4218 DOMAIN-CONTAINING PROTEIN-RELATED"/>
    <property type="match status" value="1"/>
</dbReference>
<gene>
    <name evidence="3" type="primary">LOC104216762</name>
</gene>
<evidence type="ECO:0000313" key="2">
    <source>
        <dbReference type="Proteomes" id="UP000189701"/>
    </source>
</evidence>
<evidence type="ECO:0000256" key="1">
    <source>
        <dbReference type="SAM" id="MobiDB-lite"/>
    </source>
</evidence>
<feature type="region of interest" description="Disordered" evidence="1">
    <location>
        <begin position="155"/>
        <end position="185"/>
    </location>
</feature>
<dbReference type="Proteomes" id="UP000189701">
    <property type="component" value="Unplaced"/>
</dbReference>
<reference evidence="2" key="1">
    <citation type="journal article" date="2013" name="Genome Biol.">
        <title>Reference genomes and transcriptomes of Nicotiana sylvestris and Nicotiana tomentosiformis.</title>
        <authorList>
            <person name="Sierro N."/>
            <person name="Battey J.N."/>
            <person name="Ouadi S."/>
            <person name="Bovet L."/>
            <person name="Goepfert S."/>
            <person name="Bakaher N."/>
            <person name="Peitsch M.C."/>
            <person name="Ivanov N.V."/>
        </authorList>
    </citation>
    <scope>NUCLEOTIDE SEQUENCE [LARGE SCALE GENOMIC DNA]</scope>
</reference>
<keyword evidence="2" id="KW-1185">Reference proteome</keyword>
<name>A0A1U7VAX4_NICSY</name>
<accession>A0A1U7VAX4</accession>